<reference evidence="5 6" key="1">
    <citation type="submission" date="2024-09" db="EMBL/GenBank/DDBJ databases">
        <authorList>
            <person name="Sun Q."/>
            <person name="Mori K."/>
        </authorList>
    </citation>
    <scope>NUCLEOTIDE SEQUENCE [LARGE SCALE GENOMIC DNA]</scope>
    <source>
        <strain evidence="5 6">CCM 7468</strain>
    </source>
</reference>
<dbReference type="InterPro" id="IPR013341">
    <property type="entry name" value="Mandelate_racemase_N_dom"/>
</dbReference>
<evidence type="ECO:0000256" key="3">
    <source>
        <dbReference type="ARBA" id="ARBA00023235"/>
    </source>
</evidence>
<dbReference type="Gene3D" id="3.30.390.10">
    <property type="entry name" value="Enolase-like, N-terminal domain"/>
    <property type="match status" value="1"/>
</dbReference>
<dbReference type="InterPro" id="IPR029017">
    <property type="entry name" value="Enolase-like_N"/>
</dbReference>
<evidence type="ECO:0000256" key="2">
    <source>
        <dbReference type="ARBA" id="ARBA00022723"/>
    </source>
</evidence>
<dbReference type="PANTHER" id="PTHR48073:SF2">
    <property type="entry name" value="O-SUCCINYLBENZOATE SYNTHASE"/>
    <property type="match status" value="1"/>
</dbReference>
<comment type="similarity">
    <text evidence="1">Belongs to the mandelate racemase/muconate lactonizing enzyme family.</text>
</comment>
<evidence type="ECO:0000313" key="6">
    <source>
        <dbReference type="Proteomes" id="UP001589789"/>
    </source>
</evidence>
<dbReference type="Proteomes" id="UP001589789">
    <property type="component" value="Unassembled WGS sequence"/>
</dbReference>
<protein>
    <submittedName>
        <fullName evidence="5">Mandelate racemase/muconate lactonizing enzyme family protein</fullName>
    </submittedName>
</protein>
<evidence type="ECO:0000259" key="4">
    <source>
        <dbReference type="SMART" id="SM00922"/>
    </source>
</evidence>
<dbReference type="SUPFAM" id="SSF54826">
    <property type="entry name" value="Enolase N-terminal domain-like"/>
    <property type="match status" value="1"/>
</dbReference>
<dbReference type="EMBL" id="JBHLVZ010000115">
    <property type="protein sequence ID" value="MFC0389615.1"/>
    <property type="molecule type" value="Genomic_DNA"/>
</dbReference>
<dbReference type="SUPFAM" id="SSF51604">
    <property type="entry name" value="Enolase C-terminal domain-like"/>
    <property type="match status" value="1"/>
</dbReference>
<dbReference type="Pfam" id="PF13378">
    <property type="entry name" value="MR_MLE_C"/>
    <property type="match status" value="1"/>
</dbReference>
<dbReference type="Gene3D" id="3.20.20.120">
    <property type="entry name" value="Enolase-like C-terminal domain"/>
    <property type="match status" value="1"/>
</dbReference>
<dbReference type="RefSeq" id="WP_377057157.1">
    <property type="nucleotide sequence ID" value="NZ_JBHLVZ010000115.1"/>
</dbReference>
<keyword evidence="2" id="KW-0479">Metal-binding</keyword>
<comment type="caution">
    <text evidence="5">The sequence shown here is derived from an EMBL/GenBank/DDBJ whole genome shotgun (WGS) entry which is preliminary data.</text>
</comment>
<dbReference type="PANTHER" id="PTHR48073">
    <property type="entry name" value="O-SUCCINYLBENZOATE SYNTHASE-RELATED"/>
    <property type="match status" value="1"/>
</dbReference>
<dbReference type="InterPro" id="IPR036849">
    <property type="entry name" value="Enolase-like_C_sf"/>
</dbReference>
<organism evidence="5 6">
    <name type="scientific">Muricoccus vinaceus</name>
    <dbReference type="NCBI Taxonomy" id="424704"/>
    <lineage>
        <taxon>Bacteria</taxon>
        <taxon>Pseudomonadati</taxon>
        <taxon>Pseudomonadota</taxon>
        <taxon>Alphaproteobacteria</taxon>
        <taxon>Acetobacterales</taxon>
        <taxon>Roseomonadaceae</taxon>
        <taxon>Muricoccus</taxon>
    </lineage>
</organism>
<dbReference type="InterPro" id="IPR029065">
    <property type="entry name" value="Enolase_C-like"/>
</dbReference>
<gene>
    <name evidence="5" type="ORF">ACFFIC_29315</name>
</gene>
<dbReference type="InterPro" id="IPR013342">
    <property type="entry name" value="Mandelate_racemase_C"/>
</dbReference>
<keyword evidence="6" id="KW-1185">Reference proteome</keyword>
<keyword evidence="3" id="KW-0413">Isomerase</keyword>
<evidence type="ECO:0000313" key="5">
    <source>
        <dbReference type="EMBL" id="MFC0389615.1"/>
    </source>
</evidence>
<accession>A0ABV6J152</accession>
<dbReference type="SMART" id="SM00922">
    <property type="entry name" value="MR_MLE"/>
    <property type="match status" value="1"/>
</dbReference>
<dbReference type="Pfam" id="PF02746">
    <property type="entry name" value="MR_MLE_N"/>
    <property type="match status" value="1"/>
</dbReference>
<evidence type="ECO:0000256" key="1">
    <source>
        <dbReference type="ARBA" id="ARBA00008031"/>
    </source>
</evidence>
<sequence length="351" mass="36881">MRLAGWSLHPVRLPYRAPVEWSDVAEVAADLLVLRLRAEDGREGAAEGTVKPTWSGHTLRSLSATLEEVVLPRLIGLDLSAPGAVRHALARVPENATAKAMADAAIRDLLEEDGPGGEIPLSWTITLKEPAAMAREAEAAMAAHGFRALKLKGGRGFARDLGTIRAVRAAVGPDVALTLDMNGLYPESPELLRHVAALGEAGLTHVEDPATLRPDDSFNRLQAACATPILVDAAVWSEGDADLFLARGARAFGVKPGRVGPGLTEAIAARAAVLGAEVGIGLFGESDLGAGATWRLATRLPAGPSAETSTFLLFERPLTREPPVLRGGRVALPAGRAVDRADWAAIARLHP</sequence>
<name>A0ABV6J152_9PROT</name>
<proteinExistence type="inferred from homology"/>
<feature type="domain" description="Mandelate racemase/muconate lactonizing enzyme C-terminal" evidence="4">
    <location>
        <begin position="130"/>
        <end position="228"/>
    </location>
</feature>